<sequence length="724" mass="82769">MEVNGGERSNITLPNPSGEQAGWADASSLIEAACADLQDGELIHGENFSLFASMSALEIMDPKMDSGMQFGYRSIEEAIENGAAPIPLSTDRTVDVQHTIDVMDHLLACEATWHKGHLLSQTVFSCIYLLQIDRTTSYTLLHAYCIITRAICNAAIMTVSNARTHEEEDIFTAVYGLPLKGNGDEKCLSLINSVEEVLSRQLRACKASSSKKKLPEDFETLQDNPDLEEGYCQSLLGRLRFRKYFYHILVCMGKSQGRGLALAQKHIVSGLSQLRSIRESLEFLSFNARGSFQDNESERTTASGCRPIGFDSSLNRRLSAPAPPRAIRILSWIETLDYFEKLLRDLDIVCSFSMDPSVEGILQFIVRFQKSKPDLVARAYLQRLLIQDGWMYGRESFGDVIVRILSVPDIKRNQELLNDFHKNEFVVQLGQLLINLLKVLCTNAPWQRRKLGKILQDWSVISLQLDLTFKQDFGEISNILLNEDPYAKMSRRLVIWSHEHTYWIASRFLLLGFDLDLYSSSEYCMVYWYMYVIFVKQMEQAHLMKVDNDDSSRRKGKKKLSKNALKDTQFPPLILLLQCFICLSEGLTMMMAALTNKQKEFKGPCIFNSEHERFFQHFELLQKAHVPDNISYQSFRESTANVHISNVMKYDYFGDAQRISIMLRDSFSDDPDKLAELRQIERVAEYNKIALHVINNLDFDDPSLKISFEFNHHPCFAVAVVKRS</sequence>
<dbReference type="EMBL" id="LFYR01000869">
    <property type="protein sequence ID" value="KMZ67952.1"/>
    <property type="molecule type" value="Genomic_DNA"/>
</dbReference>
<dbReference type="STRING" id="29655.A0A0K9PI72"/>
<dbReference type="InterPro" id="IPR057983">
    <property type="entry name" value="NAA35-like_N"/>
</dbReference>
<organism evidence="6 7">
    <name type="scientific">Zostera marina</name>
    <name type="common">Eelgrass</name>
    <dbReference type="NCBI Taxonomy" id="29655"/>
    <lineage>
        <taxon>Eukaryota</taxon>
        <taxon>Viridiplantae</taxon>
        <taxon>Streptophyta</taxon>
        <taxon>Embryophyta</taxon>
        <taxon>Tracheophyta</taxon>
        <taxon>Spermatophyta</taxon>
        <taxon>Magnoliopsida</taxon>
        <taxon>Liliopsida</taxon>
        <taxon>Zosteraceae</taxon>
        <taxon>Zostera</taxon>
    </lineage>
</organism>
<dbReference type="InterPro" id="IPR007244">
    <property type="entry name" value="Naa35_N"/>
</dbReference>
<comment type="subcellular location">
    <subcellularLocation>
        <location evidence="1">Cytoplasm</location>
    </subcellularLocation>
</comment>
<evidence type="ECO:0000259" key="5">
    <source>
        <dbReference type="Pfam" id="PF25789"/>
    </source>
</evidence>
<name>A0A0K9PI72_ZOSMR</name>
<evidence type="ECO:0000313" key="6">
    <source>
        <dbReference type="EMBL" id="KMZ67952.1"/>
    </source>
</evidence>
<keyword evidence="6" id="KW-0808">Transferase</keyword>
<dbReference type="GO" id="GO:0016740">
    <property type="term" value="F:transferase activity"/>
    <property type="evidence" value="ECO:0007669"/>
    <property type="project" value="UniProtKB-KW"/>
</dbReference>
<reference evidence="7" key="1">
    <citation type="journal article" date="2016" name="Nature">
        <title>The genome of the seagrass Zostera marina reveals angiosperm adaptation to the sea.</title>
        <authorList>
            <person name="Olsen J.L."/>
            <person name="Rouze P."/>
            <person name="Verhelst B."/>
            <person name="Lin Y.-C."/>
            <person name="Bayer T."/>
            <person name="Collen J."/>
            <person name="Dattolo E."/>
            <person name="De Paoli E."/>
            <person name="Dittami S."/>
            <person name="Maumus F."/>
            <person name="Michel G."/>
            <person name="Kersting A."/>
            <person name="Lauritano C."/>
            <person name="Lohaus R."/>
            <person name="Toepel M."/>
            <person name="Tonon T."/>
            <person name="Vanneste K."/>
            <person name="Amirebrahimi M."/>
            <person name="Brakel J."/>
            <person name="Bostroem C."/>
            <person name="Chovatia M."/>
            <person name="Grimwood J."/>
            <person name="Jenkins J.W."/>
            <person name="Jueterbock A."/>
            <person name="Mraz A."/>
            <person name="Stam W.T."/>
            <person name="Tice H."/>
            <person name="Bornberg-Bauer E."/>
            <person name="Green P.J."/>
            <person name="Pearson G.A."/>
            <person name="Procaccini G."/>
            <person name="Duarte C.M."/>
            <person name="Schmutz J."/>
            <person name="Reusch T.B.H."/>
            <person name="Van de Peer Y."/>
        </authorList>
    </citation>
    <scope>NUCLEOTIDE SEQUENCE [LARGE SCALE GENOMIC DNA]</scope>
    <source>
        <strain evidence="7">cv. Finnish</strain>
    </source>
</reference>
<dbReference type="Pfam" id="PF04112">
    <property type="entry name" value="Mak10"/>
    <property type="match status" value="1"/>
</dbReference>
<evidence type="ECO:0000259" key="4">
    <source>
        <dbReference type="Pfam" id="PF04112"/>
    </source>
</evidence>
<evidence type="ECO:0000256" key="1">
    <source>
        <dbReference type="ARBA" id="ARBA00004496"/>
    </source>
</evidence>
<keyword evidence="3" id="KW-0963">Cytoplasm</keyword>
<dbReference type="InterPro" id="IPR057982">
    <property type="entry name" value="TPR_NAA35"/>
</dbReference>
<proteinExistence type="inferred from homology"/>
<dbReference type="PANTHER" id="PTHR21373:SF0">
    <property type="entry name" value="N-ALPHA-ACETYLTRANSFERASE 35, NATC AUXILIARY SUBUNIT"/>
    <property type="match status" value="1"/>
</dbReference>
<feature type="domain" description="NAA35-like TPR repeats" evidence="5">
    <location>
        <begin position="348"/>
        <end position="719"/>
    </location>
</feature>
<dbReference type="OrthoDB" id="269405at2759"/>
<protein>
    <submittedName>
        <fullName evidence="6">N(Alpha)-acetyltransferase 35, NatC auxiliary subunit</fullName>
    </submittedName>
</protein>
<comment type="similarity">
    <text evidence="2">Belongs to the MAK10 family.</text>
</comment>
<evidence type="ECO:0000313" key="7">
    <source>
        <dbReference type="Proteomes" id="UP000036987"/>
    </source>
</evidence>
<dbReference type="PANTHER" id="PTHR21373">
    <property type="entry name" value="GLUCOSE REPRESSIBLE PROTEIN MAK10"/>
    <property type="match status" value="1"/>
</dbReference>
<accession>A0A0K9PI72</accession>
<comment type="caution">
    <text evidence="6">The sequence shown here is derived from an EMBL/GenBank/DDBJ whole genome shotgun (WGS) entry which is preliminary data.</text>
</comment>
<dbReference type="OMA" id="QMEWIVQ"/>
<dbReference type="Proteomes" id="UP000036987">
    <property type="component" value="Unassembled WGS sequence"/>
</dbReference>
<gene>
    <name evidence="6" type="ORF">ZOSMA_251G00250</name>
</gene>
<keyword evidence="7" id="KW-1185">Reference proteome</keyword>
<feature type="domain" description="NAA35-like N-terminal" evidence="4">
    <location>
        <begin position="40"/>
        <end position="180"/>
    </location>
</feature>
<dbReference type="GO" id="GO:0031417">
    <property type="term" value="C:NatC complex"/>
    <property type="evidence" value="ECO:0000318"/>
    <property type="project" value="GO_Central"/>
</dbReference>
<dbReference type="AlphaFoldDB" id="A0A0K9PI72"/>
<dbReference type="Pfam" id="PF25789">
    <property type="entry name" value="TPR_NAA35"/>
    <property type="match status" value="1"/>
</dbReference>
<evidence type="ECO:0000256" key="3">
    <source>
        <dbReference type="ARBA" id="ARBA00022490"/>
    </source>
</evidence>
<evidence type="ECO:0000256" key="2">
    <source>
        <dbReference type="ARBA" id="ARBA00006289"/>
    </source>
</evidence>